<sequence>MYLYRGADFRPAAFHTFQVLNDTWCLLHQRDHLSCISQAACAHISQFQNELSSIRNGTSSALGLPVYWNVSVPWLPWTPSNDSLPSAAALPELQLELAEAHQCIRTLLSLYPEYQGPKPNITAATSSVLEIRQSFIDCVAFLRWWMAWMPESLDSKNRPVKTNIQKLVLKWQLESFPSVGVVVDLVRDWQTANLPLWIEKGMRVYYQWSPSASENPRFRHLSPALLSQPSKGQGFSLPYDGYFQDKSLTLPAHNGAVAQSMPRSDNYVIDFEGWKRRPISKAKAQEYFRYMPFFKIDTPKGERVVFSRWRPRSRPSCSDDSDSEDSEDCDPMESEGLIREMFAWNYRPLQGNPYDLLTGGDSIPTLNLPRSPFTSSARTTHNSKPYDRPLTGQLQNRTPRNQHSRDHVGIHADLTTHPIYPHPVLSEGSSSRYRNVPPLAKTLRKPEVLNSPPTSSLVGIHADLTTHPSCPHPVLSEGSSSRYRNVPLVEKTSRKPEVLNNPLSSSLPVTNFQSQKATWSNEAHYTPGPRKRLTFAEYVARKKLRTDWDPINEVRFDRLNNDCLHEVTIIDAEDHKMELDTEMPNNANDTSRQKPPDSMDVDNVDHLSADLHGEDDETISLGSDDDDWGRFSSLIHNAEARIENIPSSGRQVNVECLLLEVDPLASSTFSSIFPPSNMDNNNHLDLLEDKESISLGSQGGNRSHPTSHDALPKDDQTRVEVNLSPACARLSLPEVARPVLSVPLSNNWSTLSRFQPYTQSFPAFRFDRGELNWDAELLHSGHLFFPNHDKEEGKSVEVRIRCALAAHPGWTQEDVMDFAVAHCLPFRVMAPVSRMSGIVSAESSIPDIDHENPQEVVRRWKAGLADFFKRRHSRALLFLGGIETRLALMVGGLDFVGSAMQGADLTGPRCTEERDGQVFIDDAVTADEVNLLLGCITPAPANRRKVVRSLWPSSAQLKSKFSEHFTGDWNSPCEDLFQAIWREVNGQKPKLRNITQWRTFFKHGGRTNSTSPSLEQSAWREAHEVLIEEVEWHGMRMSDLFPQITVHSAT</sequence>
<dbReference type="HOGENOM" id="CLU_291033_0_0_1"/>
<dbReference type="OrthoDB" id="2921818at2759"/>
<dbReference type="InParanoid" id="B0DGC3"/>
<feature type="region of interest" description="Disordered" evidence="1">
    <location>
        <begin position="367"/>
        <end position="404"/>
    </location>
</feature>
<name>B0DGC3_LACBS</name>
<protein>
    <submittedName>
        <fullName evidence="2">Predicted protein</fullName>
    </submittedName>
</protein>
<dbReference type="RefSeq" id="XP_001882986.1">
    <property type="nucleotide sequence ID" value="XM_001882951.1"/>
</dbReference>
<feature type="region of interest" description="Disordered" evidence="1">
    <location>
        <begin position="310"/>
        <end position="332"/>
    </location>
</feature>
<feature type="compositionally biased region" description="Polar residues" evidence="1">
    <location>
        <begin position="372"/>
        <end position="383"/>
    </location>
</feature>
<dbReference type="EMBL" id="DS547109">
    <property type="protein sequence ID" value="EDR06125.1"/>
    <property type="molecule type" value="Genomic_DNA"/>
</dbReference>
<proteinExistence type="predicted"/>
<feature type="compositionally biased region" description="Polar residues" evidence="1">
    <location>
        <begin position="392"/>
        <end position="401"/>
    </location>
</feature>
<feature type="region of interest" description="Disordered" evidence="1">
    <location>
        <begin position="694"/>
        <end position="716"/>
    </location>
</feature>
<dbReference type="Proteomes" id="UP000001194">
    <property type="component" value="Unassembled WGS sequence"/>
</dbReference>
<feature type="compositionally biased region" description="Acidic residues" evidence="1">
    <location>
        <begin position="319"/>
        <end position="332"/>
    </location>
</feature>
<evidence type="ECO:0000313" key="3">
    <source>
        <dbReference type="Proteomes" id="UP000001194"/>
    </source>
</evidence>
<accession>B0DGC3</accession>
<evidence type="ECO:0000313" key="2">
    <source>
        <dbReference type="EMBL" id="EDR06125.1"/>
    </source>
</evidence>
<dbReference type="GeneID" id="6078856"/>
<evidence type="ECO:0000256" key="1">
    <source>
        <dbReference type="SAM" id="MobiDB-lite"/>
    </source>
</evidence>
<keyword evidence="3" id="KW-1185">Reference proteome</keyword>
<reference evidence="2 3" key="1">
    <citation type="journal article" date="2008" name="Nature">
        <title>The genome of Laccaria bicolor provides insights into mycorrhizal symbiosis.</title>
        <authorList>
            <person name="Martin F."/>
            <person name="Aerts A."/>
            <person name="Ahren D."/>
            <person name="Brun A."/>
            <person name="Danchin E.G.J."/>
            <person name="Duchaussoy F."/>
            <person name="Gibon J."/>
            <person name="Kohler A."/>
            <person name="Lindquist E."/>
            <person name="Pereda V."/>
            <person name="Salamov A."/>
            <person name="Shapiro H.J."/>
            <person name="Wuyts J."/>
            <person name="Blaudez D."/>
            <person name="Buee M."/>
            <person name="Brokstein P."/>
            <person name="Canbaeck B."/>
            <person name="Cohen D."/>
            <person name="Courty P.E."/>
            <person name="Coutinho P.M."/>
            <person name="Delaruelle C."/>
            <person name="Detter J.C."/>
            <person name="Deveau A."/>
            <person name="DiFazio S."/>
            <person name="Duplessis S."/>
            <person name="Fraissinet-Tachet L."/>
            <person name="Lucic E."/>
            <person name="Frey-Klett P."/>
            <person name="Fourrey C."/>
            <person name="Feussner I."/>
            <person name="Gay G."/>
            <person name="Grimwood J."/>
            <person name="Hoegger P.J."/>
            <person name="Jain P."/>
            <person name="Kilaru S."/>
            <person name="Labbe J."/>
            <person name="Lin Y.C."/>
            <person name="Legue V."/>
            <person name="Le Tacon F."/>
            <person name="Marmeisse R."/>
            <person name="Melayah D."/>
            <person name="Montanini B."/>
            <person name="Muratet M."/>
            <person name="Nehls U."/>
            <person name="Niculita-Hirzel H."/>
            <person name="Oudot-Le Secq M.P."/>
            <person name="Peter M."/>
            <person name="Quesneville H."/>
            <person name="Rajashekar B."/>
            <person name="Reich M."/>
            <person name="Rouhier N."/>
            <person name="Schmutz J."/>
            <person name="Yin T."/>
            <person name="Chalot M."/>
            <person name="Henrissat B."/>
            <person name="Kuees U."/>
            <person name="Lucas S."/>
            <person name="Van de Peer Y."/>
            <person name="Podila G.K."/>
            <person name="Polle A."/>
            <person name="Pukkila P.J."/>
            <person name="Richardson P.M."/>
            <person name="Rouze P."/>
            <person name="Sanders I.R."/>
            <person name="Stajich J.E."/>
            <person name="Tunlid A."/>
            <person name="Tuskan G."/>
            <person name="Grigoriev I.V."/>
        </authorList>
    </citation>
    <scope>NUCLEOTIDE SEQUENCE [LARGE SCALE GENOMIC DNA]</scope>
    <source>
        <strain evidence="3">S238N-H82 / ATCC MYA-4686</strain>
    </source>
</reference>
<dbReference type="AlphaFoldDB" id="B0DGC3"/>
<feature type="compositionally biased region" description="Polar residues" evidence="1">
    <location>
        <begin position="694"/>
        <end position="704"/>
    </location>
</feature>
<dbReference type="KEGG" id="lbc:LACBIDRAFT_300261"/>
<organism evidence="3">
    <name type="scientific">Laccaria bicolor (strain S238N-H82 / ATCC MYA-4686)</name>
    <name type="common">Bicoloured deceiver</name>
    <name type="synonym">Laccaria laccata var. bicolor</name>
    <dbReference type="NCBI Taxonomy" id="486041"/>
    <lineage>
        <taxon>Eukaryota</taxon>
        <taxon>Fungi</taxon>
        <taxon>Dikarya</taxon>
        <taxon>Basidiomycota</taxon>
        <taxon>Agaricomycotina</taxon>
        <taxon>Agaricomycetes</taxon>
        <taxon>Agaricomycetidae</taxon>
        <taxon>Agaricales</taxon>
        <taxon>Agaricineae</taxon>
        <taxon>Hydnangiaceae</taxon>
        <taxon>Laccaria</taxon>
    </lineage>
</organism>
<feature type="compositionally biased region" description="Basic and acidic residues" evidence="1">
    <location>
        <begin position="706"/>
        <end position="716"/>
    </location>
</feature>
<gene>
    <name evidence="2" type="ORF">LACBIDRAFT_300261</name>
</gene>